<feature type="transmembrane region" description="Helical" evidence="1">
    <location>
        <begin position="91"/>
        <end position="109"/>
    </location>
</feature>
<evidence type="ECO:0000313" key="3">
    <source>
        <dbReference type="Proteomes" id="UP000228495"/>
    </source>
</evidence>
<keyword evidence="1" id="KW-0472">Membrane</keyword>
<feature type="transmembrane region" description="Helical" evidence="1">
    <location>
        <begin position="245"/>
        <end position="268"/>
    </location>
</feature>
<proteinExistence type="predicted"/>
<feature type="transmembrane region" description="Helical" evidence="1">
    <location>
        <begin position="204"/>
        <end position="225"/>
    </location>
</feature>
<dbReference type="Proteomes" id="UP000228495">
    <property type="component" value="Unassembled WGS sequence"/>
</dbReference>
<keyword evidence="1" id="KW-0812">Transmembrane</keyword>
<sequence>MIKNVWLTVHGYHKIIIAVCATISIVLVSIIPPFDTDLGWHLRYGSYFWDNFQVLRTNELTYFLHDYTWSHSYSIYQAITFVLYKIGGLEALMVGYGFLIGILYIVFGTLFKNSWYVSTLAFILFLWIGLSTLSLGWRAQVFSLLCFMLVFLILRSSHSIKRILLLGVLFVFWVNFHGGFVIGLAVVGFDFVSQIYTVSRREKVLVSIGLAVSVFATFINPFGWGVYEEILNHLQTPMHLLVAEWVGPSTLVQVIYIGLSFLWIWILYTSNHKRKYFWSMCVLFVTYLSISALRHGVYMPLIFFVSVADVFTHKLIMLNKQEVVHISAWVLVVGGFLIGIFSMGPAFNDVKNWDRYCTQGLRIYPCEIIEYLTNSPLPSGSHLYTLFEWGGFLSWQLPEYTYFVDGRMPAWKTDDGVSPYTTYLEIIQAKDGFSENLVDYGTEYLLIANGTFLDIRLSEGDMLWRELYRDKTAVIYQSDNK</sequence>
<dbReference type="AlphaFoldDB" id="A0A2H0BFM1"/>
<feature type="transmembrane region" description="Helical" evidence="1">
    <location>
        <begin position="328"/>
        <end position="347"/>
    </location>
</feature>
<dbReference type="EMBL" id="PCSU01000057">
    <property type="protein sequence ID" value="PIP56369.1"/>
    <property type="molecule type" value="Genomic_DNA"/>
</dbReference>
<evidence type="ECO:0000313" key="2">
    <source>
        <dbReference type="EMBL" id="PIP56369.1"/>
    </source>
</evidence>
<keyword evidence="1" id="KW-1133">Transmembrane helix</keyword>
<feature type="transmembrane region" description="Helical" evidence="1">
    <location>
        <begin position="275"/>
        <end position="292"/>
    </location>
</feature>
<organism evidence="2 3">
    <name type="scientific">candidate division WWE3 bacterium CG22_combo_CG10-13_8_21_14_all_39_12</name>
    <dbReference type="NCBI Taxonomy" id="1975094"/>
    <lineage>
        <taxon>Bacteria</taxon>
        <taxon>Katanobacteria</taxon>
    </lineage>
</organism>
<gene>
    <name evidence="2" type="ORF">COX05_03370</name>
</gene>
<name>A0A2H0BFM1_UNCKA</name>
<protein>
    <recommendedName>
        <fullName evidence="4">Glycosyltransferase RgtA/B/C/D-like domain-containing protein</fullName>
    </recommendedName>
</protein>
<evidence type="ECO:0000256" key="1">
    <source>
        <dbReference type="SAM" id="Phobius"/>
    </source>
</evidence>
<evidence type="ECO:0008006" key="4">
    <source>
        <dbReference type="Google" id="ProtNLM"/>
    </source>
</evidence>
<feature type="transmembrane region" description="Helical" evidence="1">
    <location>
        <begin position="163"/>
        <end position="192"/>
    </location>
</feature>
<feature type="transmembrane region" description="Helical" evidence="1">
    <location>
        <begin position="115"/>
        <end position="134"/>
    </location>
</feature>
<feature type="transmembrane region" description="Helical" evidence="1">
    <location>
        <begin position="12"/>
        <end position="34"/>
    </location>
</feature>
<accession>A0A2H0BFM1</accession>
<comment type="caution">
    <text evidence="2">The sequence shown here is derived from an EMBL/GenBank/DDBJ whole genome shotgun (WGS) entry which is preliminary data.</text>
</comment>
<reference evidence="2 3" key="1">
    <citation type="submission" date="2017-09" db="EMBL/GenBank/DDBJ databases">
        <title>Depth-based differentiation of microbial function through sediment-hosted aquifers and enrichment of novel symbionts in the deep terrestrial subsurface.</title>
        <authorList>
            <person name="Probst A.J."/>
            <person name="Ladd B."/>
            <person name="Jarett J.K."/>
            <person name="Geller-Mcgrath D.E."/>
            <person name="Sieber C.M."/>
            <person name="Emerson J.B."/>
            <person name="Anantharaman K."/>
            <person name="Thomas B.C."/>
            <person name="Malmstrom R."/>
            <person name="Stieglmeier M."/>
            <person name="Klingl A."/>
            <person name="Woyke T."/>
            <person name="Ryan C.M."/>
            <person name="Banfield J.F."/>
        </authorList>
    </citation>
    <scope>NUCLEOTIDE SEQUENCE [LARGE SCALE GENOMIC DNA]</scope>
    <source>
        <strain evidence="2">CG22_combo_CG10-13_8_21_14_all_39_12</strain>
    </source>
</reference>